<feature type="transmembrane region" description="Helical" evidence="1">
    <location>
        <begin position="20"/>
        <end position="41"/>
    </location>
</feature>
<evidence type="ECO:0000313" key="3">
    <source>
        <dbReference type="Proteomes" id="UP001140949"/>
    </source>
</evidence>
<dbReference type="AlphaFoldDB" id="A0AAX6G1X5"/>
<proteinExistence type="predicted"/>
<accession>A0AAX6G1X5</accession>
<keyword evidence="1" id="KW-0472">Membrane</keyword>
<dbReference type="EMBL" id="JANAVB010024400">
    <property type="protein sequence ID" value="KAJ6822328.1"/>
    <property type="molecule type" value="Genomic_DNA"/>
</dbReference>
<evidence type="ECO:0000256" key="1">
    <source>
        <dbReference type="SAM" id="Phobius"/>
    </source>
</evidence>
<organism evidence="2 3">
    <name type="scientific">Iris pallida</name>
    <name type="common">Sweet iris</name>
    <dbReference type="NCBI Taxonomy" id="29817"/>
    <lineage>
        <taxon>Eukaryota</taxon>
        <taxon>Viridiplantae</taxon>
        <taxon>Streptophyta</taxon>
        <taxon>Embryophyta</taxon>
        <taxon>Tracheophyta</taxon>
        <taxon>Spermatophyta</taxon>
        <taxon>Magnoliopsida</taxon>
        <taxon>Liliopsida</taxon>
        <taxon>Asparagales</taxon>
        <taxon>Iridaceae</taxon>
        <taxon>Iridoideae</taxon>
        <taxon>Irideae</taxon>
        <taxon>Iris</taxon>
    </lineage>
</organism>
<comment type="caution">
    <text evidence="2">The sequence shown here is derived from an EMBL/GenBank/DDBJ whole genome shotgun (WGS) entry which is preliminary data.</text>
</comment>
<gene>
    <name evidence="2" type="ORF">M6B38_388835</name>
</gene>
<evidence type="ECO:0000313" key="2">
    <source>
        <dbReference type="EMBL" id="KAJ6822328.1"/>
    </source>
</evidence>
<sequence>MEEIAYGGGGRGDHGSVKEVSGYMAVVVVLGWVMVVVGVVYDDGCEHGLLAGVATGSSVAGSREPRVRRWISCGRGKLCGVDKNRDGRVRVLCRERPEWLR</sequence>
<protein>
    <submittedName>
        <fullName evidence="2">Extensin</fullName>
    </submittedName>
</protein>
<dbReference type="Proteomes" id="UP001140949">
    <property type="component" value="Unassembled WGS sequence"/>
</dbReference>
<keyword evidence="3" id="KW-1185">Reference proteome</keyword>
<reference evidence="2" key="1">
    <citation type="journal article" date="2023" name="GigaByte">
        <title>Genome assembly of the bearded iris, Iris pallida Lam.</title>
        <authorList>
            <person name="Bruccoleri R.E."/>
            <person name="Oakeley E.J."/>
            <person name="Faust A.M.E."/>
            <person name="Altorfer M."/>
            <person name="Dessus-Babus S."/>
            <person name="Burckhardt D."/>
            <person name="Oertli M."/>
            <person name="Naumann U."/>
            <person name="Petersen F."/>
            <person name="Wong J."/>
        </authorList>
    </citation>
    <scope>NUCLEOTIDE SEQUENCE</scope>
    <source>
        <strain evidence="2">GSM-AAB239-AS_SAM_17_03QT</strain>
    </source>
</reference>
<keyword evidence="1" id="KW-0812">Transmembrane</keyword>
<reference evidence="2" key="2">
    <citation type="submission" date="2023-04" db="EMBL/GenBank/DDBJ databases">
        <authorList>
            <person name="Bruccoleri R.E."/>
            <person name="Oakeley E.J."/>
            <person name="Faust A.-M."/>
            <person name="Dessus-Babus S."/>
            <person name="Altorfer M."/>
            <person name="Burckhardt D."/>
            <person name="Oertli M."/>
            <person name="Naumann U."/>
            <person name="Petersen F."/>
            <person name="Wong J."/>
        </authorList>
    </citation>
    <scope>NUCLEOTIDE SEQUENCE</scope>
    <source>
        <strain evidence="2">GSM-AAB239-AS_SAM_17_03QT</strain>
        <tissue evidence="2">Leaf</tissue>
    </source>
</reference>
<keyword evidence="1" id="KW-1133">Transmembrane helix</keyword>
<name>A0AAX6G1X5_IRIPA</name>